<evidence type="ECO:0000313" key="6">
    <source>
        <dbReference type="Proteomes" id="UP000298200"/>
    </source>
</evidence>
<organism evidence="5 6">
    <name type="scientific">Leptospira yanagawae</name>
    <dbReference type="NCBI Taxonomy" id="293069"/>
    <lineage>
        <taxon>Bacteria</taxon>
        <taxon>Pseudomonadati</taxon>
        <taxon>Spirochaetota</taxon>
        <taxon>Spirochaetia</taxon>
        <taxon>Leptospirales</taxon>
        <taxon>Leptospiraceae</taxon>
        <taxon>Leptospira</taxon>
    </lineage>
</organism>
<evidence type="ECO:0000256" key="4">
    <source>
        <dbReference type="SAM" id="Phobius"/>
    </source>
</evidence>
<dbReference type="Proteomes" id="UP000298200">
    <property type="component" value="Unassembled WGS sequence"/>
</dbReference>
<dbReference type="InterPro" id="IPR005950">
    <property type="entry name" value="ModA"/>
</dbReference>
<gene>
    <name evidence="5" type="primary">modA</name>
    <name evidence="5" type="ORF">EHQ46_07720</name>
</gene>
<dbReference type="Gene3D" id="3.40.190.10">
    <property type="entry name" value="Periplasmic binding protein-like II"/>
    <property type="match status" value="2"/>
</dbReference>
<accession>A0ABY2M3G6</accession>
<dbReference type="PANTHER" id="PTHR30632">
    <property type="entry name" value="MOLYBDATE-BINDING PERIPLASMIC PROTEIN"/>
    <property type="match status" value="1"/>
</dbReference>
<dbReference type="PANTHER" id="PTHR30632:SF14">
    <property type="entry name" value="TUNGSTATE_MOLYBDATE_CHROMATE-BINDING PROTEIN MODA"/>
    <property type="match status" value="1"/>
</dbReference>
<evidence type="ECO:0000256" key="3">
    <source>
        <dbReference type="ARBA" id="ARBA00022729"/>
    </source>
</evidence>
<dbReference type="NCBIfam" id="TIGR01256">
    <property type="entry name" value="modA"/>
    <property type="match status" value="1"/>
</dbReference>
<dbReference type="InterPro" id="IPR044084">
    <property type="entry name" value="AvModA-like_subst-bd"/>
</dbReference>
<evidence type="ECO:0000256" key="2">
    <source>
        <dbReference type="ARBA" id="ARBA00022723"/>
    </source>
</evidence>
<keyword evidence="4" id="KW-0472">Membrane</keyword>
<comment type="similarity">
    <text evidence="1">Belongs to the bacterial solute-binding protein ModA family.</text>
</comment>
<evidence type="ECO:0000313" key="5">
    <source>
        <dbReference type="EMBL" id="TGL21731.1"/>
    </source>
</evidence>
<keyword evidence="2" id="KW-0479">Metal-binding</keyword>
<name>A0ABY2M3G6_9LEPT</name>
<dbReference type="CDD" id="cd13539">
    <property type="entry name" value="PBP2_AvModA"/>
    <property type="match status" value="1"/>
</dbReference>
<keyword evidence="4" id="KW-1133">Transmembrane helix</keyword>
<dbReference type="Pfam" id="PF13531">
    <property type="entry name" value="SBP_bac_11"/>
    <property type="match status" value="1"/>
</dbReference>
<dbReference type="InterPro" id="IPR050682">
    <property type="entry name" value="ModA/WtpA"/>
</dbReference>
<keyword evidence="3" id="KW-0732">Signal</keyword>
<keyword evidence="6" id="KW-1185">Reference proteome</keyword>
<comment type="caution">
    <text evidence="5">The sequence shown here is derived from an EMBL/GenBank/DDBJ whole genome shotgun (WGS) entry which is preliminary data.</text>
</comment>
<feature type="transmembrane region" description="Helical" evidence="4">
    <location>
        <begin position="26"/>
        <end position="49"/>
    </location>
</feature>
<sequence length="314" mass="35321">MNGVQNCKTRHSLGFRICQNHHFMKLFPVVTIPCFVSFLSLFSFFPILIAQVNPVEVEEHDSGKEITIAVAANFKNPLEEMKVLFQKKFPHWKIITLYGSSGHLTNQIRNGANVNIFLSADLDFPNSLYDDGFSDSPPEVYAEGILVLVSNNSLTSFQNIEQILVSPNTKFIAIANPRTAPYGKVTVEYLKHLGILQSIEAKLVYGESVTQVSQFVFASAADVGFTSYSSVKANEMDWKDWKPLDPKKVPSLRQGKLLLKPQGPITDEKKLIMKQLYELIGSKELDPILKKYGYKIPNRNSIRKDTGSKRGKSF</sequence>
<keyword evidence="4" id="KW-0812">Transmembrane</keyword>
<dbReference type="SUPFAM" id="SSF53850">
    <property type="entry name" value="Periplasmic binding protein-like II"/>
    <property type="match status" value="1"/>
</dbReference>
<protein>
    <submittedName>
        <fullName evidence="5">Molybdate ABC transporter substrate-binding protein</fullName>
    </submittedName>
</protein>
<dbReference type="EMBL" id="RQFU01000012">
    <property type="protein sequence ID" value="TGL21731.1"/>
    <property type="molecule type" value="Genomic_DNA"/>
</dbReference>
<reference evidence="6" key="1">
    <citation type="journal article" date="2019" name="PLoS Negl. Trop. Dis.">
        <title>Revisiting the worldwide diversity of Leptospira species in the environment.</title>
        <authorList>
            <person name="Vincent A.T."/>
            <person name="Schiettekatte O."/>
            <person name="Bourhy P."/>
            <person name="Veyrier F.J."/>
            <person name="Picardeau M."/>
        </authorList>
    </citation>
    <scope>NUCLEOTIDE SEQUENCE [LARGE SCALE GENOMIC DNA]</scope>
    <source>
        <strain evidence="6">201800272</strain>
    </source>
</reference>
<evidence type="ECO:0000256" key="1">
    <source>
        <dbReference type="ARBA" id="ARBA00009175"/>
    </source>
</evidence>
<proteinExistence type="inferred from homology"/>